<protein>
    <recommendedName>
        <fullName evidence="3">Flagellar FliJ protein</fullName>
    </recommendedName>
</protein>
<dbReference type="PANTHER" id="PTHR38786:SF1">
    <property type="entry name" value="FLAGELLAR FLIJ PROTEIN"/>
    <property type="match status" value="1"/>
</dbReference>
<keyword evidence="13" id="KW-1185">Reference proteome</keyword>
<accession>A0ABP7PPD5</accession>
<dbReference type="NCBIfam" id="TIGR02473">
    <property type="entry name" value="flagell_FliJ"/>
    <property type="match status" value="1"/>
</dbReference>
<evidence type="ECO:0000313" key="12">
    <source>
        <dbReference type="EMBL" id="GAA3969031.1"/>
    </source>
</evidence>
<keyword evidence="8" id="KW-0653">Protein transport</keyword>
<evidence type="ECO:0000256" key="9">
    <source>
        <dbReference type="ARBA" id="ARBA00023136"/>
    </source>
</evidence>
<reference evidence="13" key="1">
    <citation type="journal article" date="2019" name="Int. J. Syst. Evol. Microbiol.">
        <title>The Global Catalogue of Microorganisms (GCM) 10K type strain sequencing project: providing services to taxonomists for standard genome sequencing and annotation.</title>
        <authorList>
            <consortium name="The Broad Institute Genomics Platform"/>
            <consortium name="The Broad Institute Genome Sequencing Center for Infectious Disease"/>
            <person name="Wu L."/>
            <person name="Ma J."/>
        </authorList>
    </citation>
    <scope>NUCLEOTIDE SEQUENCE [LARGE SCALE GENOMIC DNA]</scope>
    <source>
        <strain evidence="13">JCM 17555</strain>
    </source>
</reference>
<gene>
    <name evidence="12" type="ORF">GCM10022278_28500</name>
</gene>
<keyword evidence="9" id="KW-0472">Membrane</keyword>
<dbReference type="Pfam" id="PF02050">
    <property type="entry name" value="FliJ"/>
    <property type="match status" value="1"/>
</dbReference>
<evidence type="ECO:0000256" key="11">
    <source>
        <dbReference type="SAM" id="MobiDB-lite"/>
    </source>
</evidence>
<keyword evidence="4" id="KW-0813">Transport</keyword>
<comment type="subcellular location">
    <subcellularLocation>
        <location evidence="1">Cell membrane</location>
        <topology evidence="1">Peripheral membrane protein</topology>
        <orientation evidence="1">Cytoplasmic side</orientation>
    </subcellularLocation>
</comment>
<dbReference type="InterPro" id="IPR053716">
    <property type="entry name" value="Flag_assembly_chemotaxis_eff"/>
</dbReference>
<keyword evidence="5" id="KW-1003">Cell membrane</keyword>
<sequence>MQRSKRMEPVLDQSQREEASAREALAQAQQALSEATQQFKDLEAYEQDYMSQMRDHSQSIRAASTYHSYHTFLTKLATAIRQQVALVELREKQHAKSLLDWQESKSRLSNLESFVERLKAEEAAAADKKLQQQLDEMSLQRFIARQRKIGRD</sequence>
<evidence type="ECO:0000256" key="6">
    <source>
        <dbReference type="ARBA" id="ARBA00022500"/>
    </source>
</evidence>
<dbReference type="Proteomes" id="UP001501337">
    <property type="component" value="Unassembled WGS sequence"/>
</dbReference>
<dbReference type="EMBL" id="BAABBO010000012">
    <property type="protein sequence ID" value="GAA3969031.1"/>
    <property type="molecule type" value="Genomic_DNA"/>
</dbReference>
<keyword evidence="10" id="KW-1006">Bacterial flagellum protein export</keyword>
<keyword evidence="7" id="KW-1005">Bacterial flagellum biogenesis</keyword>
<evidence type="ECO:0000256" key="10">
    <source>
        <dbReference type="ARBA" id="ARBA00023225"/>
    </source>
</evidence>
<keyword evidence="6" id="KW-0145">Chemotaxis</keyword>
<evidence type="ECO:0000256" key="3">
    <source>
        <dbReference type="ARBA" id="ARBA00020392"/>
    </source>
</evidence>
<dbReference type="InterPro" id="IPR052570">
    <property type="entry name" value="FliJ"/>
</dbReference>
<evidence type="ECO:0000256" key="1">
    <source>
        <dbReference type="ARBA" id="ARBA00004413"/>
    </source>
</evidence>
<dbReference type="InterPro" id="IPR012823">
    <property type="entry name" value="Flagell_FliJ"/>
</dbReference>
<feature type="region of interest" description="Disordered" evidence="11">
    <location>
        <begin position="1"/>
        <end position="27"/>
    </location>
</feature>
<proteinExistence type="inferred from homology"/>
<evidence type="ECO:0000256" key="5">
    <source>
        <dbReference type="ARBA" id="ARBA00022475"/>
    </source>
</evidence>
<dbReference type="Gene3D" id="1.10.287.1700">
    <property type="match status" value="1"/>
</dbReference>
<dbReference type="RefSeq" id="WP_344807521.1">
    <property type="nucleotide sequence ID" value="NZ_BAABBO010000012.1"/>
</dbReference>
<organism evidence="12 13">
    <name type="scientific">Allohahella marinimesophila</name>
    <dbReference type="NCBI Taxonomy" id="1054972"/>
    <lineage>
        <taxon>Bacteria</taxon>
        <taxon>Pseudomonadati</taxon>
        <taxon>Pseudomonadota</taxon>
        <taxon>Gammaproteobacteria</taxon>
        <taxon>Oceanospirillales</taxon>
        <taxon>Hahellaceae</taxon>
        <taxon>Allohahella</taxon>
    </lineage>
</organism>
<evidence type="ECO:0000256" key="7">
    <source>
        <dbReference type="ARBA" id="ARBA00022795"/>
    </source>
</evidence>
<evidence type="ECO:0000256" key="2">
    <source>
        <dbReference type="ARBA" id="ARBA00010004"/>
    </source>
</evidence>
<name>A0ABP7PPD5_9GAMM</name>
<evidence type="ECO:0000256" key="4">
    <source>
        <dbReference type="ARBA" id="ARBA00022448"/>
    </source>
</evidence>
<evidence type="ECO:0000256" key="8">
    <source>
        <dbReference type="ARBA" id="ARBA00022927"/>
    </source>
</evidence>
<comment type="similarity">
    <text evidence="2">Belongs to the FliJ family.</text>
</comment>
<dbReference type="PANTHER" id="PTHR38786">
    <property type="entry name" value="FLAGELLAR FLIJ PROTEIN"/>
    <property type="match status" value="1"/>
</dbReference>
<feature type="compositionally biased region" description="Basic and acidic residues" evidence="11">
    <location>
        <begin position="1"/>
        <end position="21"/>
    </location>
</feature>
<evidence type="ECO:0000313" key="13">
    <source>
        <dbReference type="Proteomes" id="UP001501337"/>
    </source>
</evidence>
<comment type="caution">
    <text evidence="12">The sequence shown here is derived from an EMBL/GenBank/DDBJ whole genome shotgun (WGS) entry which is preliminary data.</text>
</comment>